<name>A0A0K6GWF3_9NEIS</name>
<keyword evidence="1" id="KW-0812">Transmembrane</keyword>
<dbReference type="EMBL" id="CYHA01000002">
    <property type="protein sequence ID" value="CUA82843.1"/>
    <property type="molecule type" value="Genomic_DNA"/>
</dbReference>
<accession>A0A0K6GWF3</accession>
<evidence type="ECO:0000313" key="2">
    <source>
        <dbReference type="EMBL" id="CUA82843.1"/>
    </source>
</evidence>
<feature type="transmembrane region" description="Helical" evidence="1">
    <location>
        <begin position="28"/>
        <end position="44"/>
    </location>
</feature>
<protein>
    <submittedName>
        <fullName evidence="2">Uncharacterized protein</fullName>
    </submittedName>
</protein>
<keyword evidence="1" id="KW-1133">Transmembrane helix</keyword>
<gene>
    <name evidence="2" type="ORF">Ga0061063_1485</name>
</gene>
<keyword evidence="1" id="KW-0472">Membrane</keyword>
<evidence type="ECO:0000256" key="1">
    <source>
        <dbReference type="SAM" id="Phobius"/>
    </source>
</evidence>
<dbReference type="STRING" id="375574.GCA_001418035_01276"/>
<dbReference type="Proteomes" id="UP000243535">
    <property type="component" value="Unassembled WGS sequence"/>
</dbReference>
<evidence type="ECO:0000313" key="3">
    <source>
        <dbReference type="Proteomes" id="UP000243535"/>
    </source>
</evidence>
<reference evidence="3" key="1">
    <citation type="submission" date="2015-08" db="EMBL/GenBank/DDBJ databases">
        <authorList>
            <person name="Varghese N."/>
        </authorList>
    </citation>
    <scope>NUCLEOTIDE SEQUENCE [LARGE SCALE GENOMIC DNA]</scope>
    <source>
        <strain evidence="3">DSM 17901</strain>
    </source>
</reference>
<dbReference type="AlphaFoldDB" id="A0A0K6GWF3"/>
<organism evidence="2 3">
    <name type="scientific">Gulbenkiania indica</name>
    <dbReference type="NCBI Taxonomy" id="375574"/>
    <lineage>
        <taxon>Bacteria</taxon>
        <taxon>Pseudomonadati</taxon>
        <taxon>Pseudomonadota</taxon>
        <taxon>Betaproteobacteria</taxon>
        <taxon>Neisseriales</taxon>
        <taxon>Chromobacteriaceae</taxon>
        <taxon>Gulbenkiania</taxon>
    </lineage>
</organism>
<dbReference type="RefSeq" id="WP_162838303.1">
    <property type="nucleotide sequence ID" value="NZ_CYHA01000002.1"/>
</dbReference>
<proteinExistence type="predicted"/>
<sequence>MYLVLIGWLYVVLMFAVAQETLVRGMLVLFFLGLLPVLFLGWLGRSRRRRRNEETGT</sequence>
<keyword evidence="3" id="KW-1185">Reference proteome</keyword>